<keyword evidence="1" id="KW-0812">Transmembrane</keyword>
<reference evidence="2 3" key="1">
    <citation type="submission" date="2020-06" db="EMBL/GenBank/DDBJ databases">
        <title>Genome Sequences of Four Bacteriophages Infecting Toxigenic Escherichia coli (STEC).</title>
        <authorList>
            <person name="Dias C."/>
            <person name="Almeida C."/>
            <person name="Lobocka M."/>
            <person name="Oliveira H."/>
        </authorList>
    </citation>
    <scope>NUCLEOTIDE SEQUENCE [LARGE SCALE GENOMIC DNA]</scope>
</reference>
<evidence type="ECO:0000313" key="2">
    <source>
        <dbReference type="EMBL" id="QLF82679.1"/>
    </source>
</evidence>
<dbReference type="EMBL" id="MT682716">
    <property type="protein sequence ID" value="QLF82679.1"/>
    <property type="molecule type" value="Genomic_DNA"/>
</dbReference>
<sequence length="41" mass="4419">MDRTTAEIIFLVVCVVIGLLGAIVDRVTTTRRKGGDDDNQG</sequence>
<proteinExistence type="predicted"/>
<keyword evidence="3" id="KW-1185">Reference proteome</keyword>
<name>A0A7D5K5G1_9CAUD</name>
<feature type="transmembrane region" description="Helical" evidence="1">
    <location>
        <begin position="6"/>
        <end position="24"/>
    </location>
</feature>
<protein>
    <submittedName>
        <fullName evidence="2">Uncharacterized protein</fullName>
    </submittedName>
</protein>
<evidence type="ECO:0000256" key="1">
    <source>
        <dbReference type="SAM" id="Phobius"/>
    </source>
</evidence>
<gene>
    <name evidence="2" type="ORF">F10B_0188</name>
</gene>
<evidence type="ECO:0000313" key="3">
    <source>
        <dbReference type="Proteomes" id="UP000515358"/>
    </source>
</evidence>
<keyword evidence="1" id="KW-0472">Membrane</keyword>
<keyword evidence="1" id="KW-1133">Transmembrane helix</keyword>
<accession>A0A7D5K5G1</accession>
<dbReference type="Proteomes" id="UP000515358">
    <property type="component" value="Segment"/>
</dbReference>
<organism evidence="2 3">
    <name type="scientific">Escherichia phage vB_EcoM_Gotham</name>
    <dbReference type="NCBI Taxonomy" id="2750849"/>
    <lineage>
        <taxon>Viruses</taxon>
        <taxon>Duplodnaviria</taxon>
        <taxon>Heunggongvirae</taxon>
        <taxon>Uroviricota</taxon>
        <taxon>Caudoviricetes</taxon>
        <taxon>Vequintavirinae</taxon>
        <taxon>Vequintavirus</taxon>
        <taxon>Vequintavirus gotham</taxon>
    </lineage>
</organism>